<evidence type="ECO:0000313" key="2">
    <source>
        <dbReference type="Proteomes" id="UP000765509"/>
    </source>
</evidence>
<reference evidence="1" key="1">
    <citation type="submission" date="2021-03" db="EMBL/GenBank/DDBJ databases">
        <title>Draft genome sequence of rust myrtle Austropuccinia psidii MF-1, a brazilian biotype.</title>
        <authorList>
            <person name="Quecine M.C."/>
            <person name="Pachon D.M.R."/>
            <person name="Bonatelli M.L."/>
            <person name="Correr F.H."/>
            <person name="Franceschini L.M."/>
            <person name="Leite T.F."/>
            <person name="Margarido G.R.A."/>
            <person name="Almeida C.A."/>
            <person name="Ferrarezi J.A."/>
            <person name="Labate C.A."/>
        </authorList>
    </citation>
    <scope>NUCLEOTIDE SEQUENCE</scope>
    <source>
        <strain evidence="1">MF-1</strain>
    </source>
</reference>
<dbReference type="EMBL" id="AVOT02000487">
    <property type="protein sequence ID" value="MBW0463116.1"/>
    <property type="molecule type" value="Genomic_DNA"/>
</dbReference>
<accession>A0A9Q3BDQ6</accession>
<keyword evidence="2" id="KW-1185">Reference proteome</keyword>
<sequence>MEWLQSDPLIKEKLSFLLSQRSEDQYDAFKTTIKHLEAIAPKYNSGTTAEQKTAAIALLACAYESIKDPKNGLPLTPREISFLRRTYPLYTLGVHPASFPANLQRLSKSFS</sequence>
<evidence type="ECO:0000313" key="1">
    <source>
        <dbReference type="EMBL" id="MBW0463116.1"/>
    </source>
</evidence>
<name>A0A9Q3BDQ6_9BASI</name>
<dbReference type="AlphaFoldDB" id="A0A9Q3BDQ6"/>
<protein>
    <submittedName>
        <fullName evidence="1">Uncharacterized protein</fullName>
    </submittedName>
</protein>
<dbReference type="Proteomes" id="UP000765509">
    <property type="component" value="Unassembled WGS sequence"/>
</dbReference>
<gene>
    <name evidence="1" type="ORF">O181_002831</name>
</gene>
<comment type="caution">
    <text evidence="1">The sequence shown here is derived from an EMBL/GenBank/DDBJ whole genome shotgun (WGS) entry which is preliminary data.</text>
</comment>
<proteinExistence type="predicted"/>
<organism evidence="1 2">
    <name type="scientific">Austropuccinia psidii MF-1</name>
    <dbReference type="NCBI Taxonomy" id="1389203"/>
    <lineage>
        <taxon>Eukaryota</taxon>
        <taxon>Fungi</taxon>
        <taxon>Dikarya</taxon>
        <taxon>Basidiomycota</taxon>
        <taxon>Pucciniomycotina</taxon>
        <taxon>Pucciniomycetes</taxon>
        <taxon>Pucciniales</taxon>
        <taxon>Sphaerophragmiaceae</taxon>
        <taxon>Austropuccinia</taxon>
    </lineage>
</organism>